<gene>
    <name evidence="1" type="ORF">N3K66_005920</name>
</gene>
<comment type="caution">
    <text evidence="1">The sequence shown here is derived from an EMBL/GenBank/DDBJ whole genome shotgun (WGS) entry which is preliminary data.</text>
</comment>
<name>A0ACC0UZ88_9HYPO</name>
<reference evidence="1" key="1">
    <citation type="submission" date="2022-10" db="EMBL/GenBank/DDBJ databases">
        <title>Complete Genome of Trichothecium roseum strain YXFP-22015, a Plant Pathogen Isolated from Citrus.</title>
        <authorList>
            <person name="Wang Y."/>
            <person name="Zhu L."/>
        </authorList>
    </citation>
    <scope>NUCLEOTIDE SEQUENCE</scope>
    <source>
        <strain evidence="1">YXFP-22015</strain>
    </source>
</reference>
<evidence type="ECO:0000313" key="1">
    <source>
        <dbReference type="EMBL" id="KAI9899459.1"/>
    </source>
</evidence>
<dbReference type="EMBL" id="CM047944">
    <property type="protein sequence ID" value="KAI9899459.1"/>
    <property type="molecule type" value="Genomic_DNA"/>
</dbReference>
<sequence>MATDLSSCSTLNQMREYESEAKVTDGGEVAPEYPGVKRGPSTLRWWSAELICSLVALASLLAQITVLCIYDGQAQQLWPSETFTLNALIAVLATVCRTSFMFTVCSVAAQAKWNRLSSLGGGDYFPLKDYALLDEASRGVWASAQLIWRFKGRHIACLGAMLSILSQAVALFSQQLVTIRAEATVPDWNVDIDSASGTWLDSVTGHEGSYITDEIEFSHSSGDEFHLSTPGGIELTGHHRSRDSDTVFAVGPSSGKIFASSPEIPKRDAPNVIAEFGAMGIPPNRPPWATLNESLAVECAMWYCLQGRHIAVDQGNLTDEVYATWIEVSDNDTDTGGISFIDIPPQFEISFIALYGMEAKHMAGIRDYANKTFTGRVSVNSALRLPSTDFAEGLFNGFDDVDSWMRRLTASMTNEARRSGPPPTGASLGCAFDTEIVFHVRWEWISYPAILVGISIAYLVVEMFRTRTTGAKPWKDDPYVPVCMTTDEGIRDRARDGLHKPGGMAACVGEVMVRMDTKDGSLPAFVAKEPHT</sequence>
<proteinExistence type="predicted"/>
<evidence type="ECO:0000313" key="2">
    <source>
        <dbReference type="Proteomes" id="UP001163324"/>
    </source>
</evidence>
<dbReference type="Proteomes" id="UP001163324">
    <property type="component" value="Chromosome 5"/>
</dbReference>
<accession>A0ACC0UZ88</accession>
<protein>
    <submittedName>
        <fullName evidence="1">Uncharacterized protein</fullName>
    </submittedName>
</protein>
<organism evidence="1 2">
    <name type="scientific">Trichothecium roseum</name>
    <dbReference type="NCBI Taxonomy" id="47278"/>
    <lineage>
        <taxon>Eukaryota</taxon>
        <taxon>Fungi</taxon>
        <taxon>Dikarya</taxon>
        <taxon>Ascomycota</taxon>
        <taxon>Pezizomycotina</taxon>
        <taxon>Sordariomycetes</taxon>
        <taxon>Hypocreomycetidae</taxon>
        <taxon>Hypocreales</taxon>
        <taxon>Hypocreales incertae sedis</taxon>
        <taxon>Trichothecium</taxon>
    </lineage>
</organism>
<keyword evidence="2" id="KW-1185">Reference proteome</keyword>